<keyword evidence="2" id="KW-0175">Coiled coil</keyword>
<evidence type="ECO:0000259" key="6">
    <source>
        <dbReference type="PROSITE" id="PS51016"/>
    </source>
</evidence>
<dbReference type="InterPro" id="IPR000299">
    <property type="entry name" value="FERM_domain"/>
</dbReference>
<evidence type="ECO:0000256" key="2">
    <source>
        <dbReference type="ARBA" id="ARBA00023054"/>
    </source>
</evidence>
<dbReference type="PANTHER" id="PTHR22903:SF8">
    <property type="entry name" value="MAX-1A"/>
    <property type="match status" value="1"/>
</dbReference>
<feature type="compositionally biased region" description="Basic residues" evidence="3">
    <location>
        <begin position="133"/>
        <end position="150"/>
    </location>
</feature>
<feature type="region of interest" description="Disordered" evidence="3">
    <location>
        <begin position="31"/>
        <end position="75"/>
    </location>
</feature>
<dbReference type="InterPro" id="IPR029071">
    <property type="entry name" value="Ubiquitin-like_domsf"/>
</dbReference>
<dbReference type="GO" id="GO:0030182">
    <property type="term" value="P:neuron differentiation"/>
    <property type="evidence" value="ECO:0007669"/>
    <property type="project" value="UniProtKB-ARBA"/>
</dbReference>
<feature type="domain" description="PH" evidence="4">
    <location>
        <begin position="823"/>
        <end position="917"/>
    </location>
</feature>
<dbReference type="SUPFAM" id="SSF54236">
    <property type="entry name" value="Ubiquitin-like"/>
    <property type="match status" value="1"/>
</dbReference>
<dbReference type="PROSITE" id="PS50003">
    <property type="entry name" value="PH_DOMAIN"/>
    <property type="match status" value="2"/>
</dbReference>
<feature type="region of interest" description="Disordered" evidence="3">
    <location>
        <begin position="733"/>
        <end position="798"/>
    </location>
</feature>
<dbReference type="SMART" id="SM00139">
    <property type="entry name" value="MyTH4"/>
    <property type="match status" value="1"/>
</dbReference>
<sequence>MQWTAASCDQHDQHDPPAVNRNIHMNIEQRTPADNCEVDPMDATGSTKLPHLPKQREAADRPVSGSGGGSSSLTFSGAVTTSMEVTVSTTTTTTIIESSSSTNTTLEKNSPSPAGGSCSSGSGSLSPAYLQHHLQHHGSPLHHLQLHHHTAPPSPLAAVRSAQMGSSVANGAGPAASCLAVCCSPGSSHHHLGHVGHLATGHPLPHQLPHPSLYPLMAAAQLGYAGSSGPSSLVNSPALGRRKRYTSNSSNCSSQFNNNYAGLDVDSLDDMLRKLTELEQRVIEAEERAEEAEDKVRAMEQRLSEWPKPPPQQAHHPHSHSHPHQPIPSHPQEQQAKNHCSPSHQAGGGSAAGAAGSGLPPTQETEKTITSLEIQVEEQRQLRLHDARQIEAKAAKIKEWVNNKLRDLEEQNQLLREQNVKCNQQLELLKNHIANQSQRHSIVGPVRNSLSLDVQDFTGSGSNPEHRRRSESLDPQEIIGRPLTSSYPHHQHRRNLSMEPQELERNLVAAVDGLTLAPLSSISSKAPGGAPTESRIVTRPDSSDTDTAHDYAEIYTPSCEKLPAWMKNNPALMASGGNSSTTTTTTSELGVPRPPTPPLHRFPSWEAKIYQVANDGLAGAGTGTSTAESTASQETDIQDGMGTNLSNGRRHGHGHGSGTGTGDGHGTLGSTPGTPLPPSRQQQTASGGFCDISVPVYATVKGRASQIRSMPFTGDSSDDSSDGEDHAVMLTHHSHNSSSTDNTETSTSGSASSPSKSLKTSSSLSPAKRSGSESPKNAKARGLSDDYALPPDAVSESTCMDASMPSLLMRQSYVDSPSKKIESLEKMGHLAKLGGKLKTWRKRWFVLKNGSLNYWKSQHDVQRKPQGQIQLDEVCRINRAEGASTFEIDTGKKVYYLTADSHATMDDWIRVLQNVQRRNATKLLLSRDDQKPTVQGWVTKVKNGHPKKCWCVLLGKMFLYFKAPAETNPLGQINMRDARVEEVEHVSDSDSEEREDAAQDQARLTVAIYPAHQGPTYLILSGKPERDNWLYHLTVVSGGGPSAGTQYEQLVQKLMETDGDPNCVLWRHPILLHTKDTITAPLSSMHTETMQPEAIKLFKSIQLFMSVAVNQPGIDYHVVLAQNALQHALDMPELQTEMICILIKQTSRHLGQKLSVGVQQLLLCATQSLFTCDTQQAGHAQANGSSPTSIQAPSATPIIDCKSNPPVYSFVQGWQLLALAVSLFVPRSSRLLWYLKLHLSRNADTKTETGKYAAYCERALERTLKNVGRETKPSRMEVLSILLKNPYHHSLPHAIPVHMMNSTYQVVSFDGSTTIEEFQATLAHELGTRDATNGFCLFSDDPIEKDLEHYLEPLAKLCDVISKWETALREKGSGKFENSRVIQLSYKNRLYWKHTIKCETDKERLLLCYQTNSQIVQGRFPLSRELALELASLMSQIDMGDYSLEKSRDVGVGLKGLDKFYPYRYRDALGAEQLKDVQELLVSKWMLLKGRSTLDCVRIYLTCCRKWPYFGACLFQAKPRQSPESNTASGATPVAWLAVAEDALNVLELSTMAPVARYPYSSVMTFGGCQDDFMLVVSHDDGGGCEQKLLFAMSKPKILEITLLIADYMNALGHTVPGTPQMNSLTRNGSHRSLRTSQRPTLGGGSAVATGFSTNATTTAHNTLNSHATHTLNSNHSHTLSSSHHAGGGSQPGTLSSGHHQHHHIQQHHQPDILKSTPDHQRIK</sequence>
<feature type="region of interest" description="Disordered" evidence="3">
    <location>
        <begin position="91"/>
        <end position="162"/>
    </location>
</feature>
<dbReference type="Pfam" id="PF00784">
    <property type="entry name" value="MyTH4"/>
    <property type="match status" value="1"/>
</dbReference>
<dbReference type="InterPro" id="IPR011993">
    <property type="entry name" value="PH-like_dom_sf"/>
</dbReference>
<feature type="domain" description="FERM" evidence="5">
    <location>
        <begin position="1293"/>
        <end position="1616"/>
    </location>
</feature>
<dbReference type="Pfam" id="PF21989">
    <property type="entry name" value="RA_2"/>
    <property type="match status" value="1"/>
</dbReference>
<reference evidence="8" key="1">
    <citation type="submission" date="2025-08" db="UniProtKB">
        <authorList>
            <consortium name="RefSeq"/>
        </authorList>
    </citation>
    <scope>IDENTIFICATION</scope>
    <source>
        <strain evidence="8">Mau12</strain>
        <tissue evidence="8">Whole Body</tissue>
    </source>
</reference>
<feature type="region of interest" description="Disordered" evidence="3">
    <location>
        <begin position="286"/>
        <end position="366"/>
    </location>
</feature>
<feature type="compositionally biased region" description="Polar residues" evidence="3">
    <location>
        <begin position="1618"/>
        <end position="1628"/>
    </location>
</feature>
<dbReference type="Gene3D" id="1.25.40.530">
    <property type="entry name" value="MyTH4 domain"/>
    <property type="match status" value="1"/>
</dbReference>
<feature type="compositionally biased region" description="Basic and acidic residues" evidence="3">
    <location>
        <begin position="1709"/>
        <end position="1724"/>
    </location>
</feature>
<organism evidence="7 8">
    <name type="scientific">Drosophila mauritiana</name>
    <name type="common">Fruit fly</name>
    <dbReference type="NCBI Taxonomy" id="7226"/>
    <lineage>
        <taxon>Eukaryota</taxon>
        <taxon>Metazoa</taxon>
        <taxon>Ecdysozoa</taxon>
        <taxon>Arthropoda</taxon>
        <taxon>Hexapoda</taxon>
        <taxon>Insecta</taxon>
        <taxon>Pterygota</taxon>
        <taxon>Neoptera</taxon>
        <taxon>Endopterygota</taxon>
        <taxon>Diptera</taxon>
        <taxon>Brachycera</taxon>
        <taxon>Muscomorpha</taxon>
        <taxon>Ephydroidea</taxon>
        <taxon>Drosophilidae</taxon>
        <taxon>Drosophila</taxon>
        <taxon>Sophophora</taxon>
    </lineage>
</organism>
<evidence type="ECO:0000259" key="5">
    <source>
        <dbReference type="PROSITE" id="PS50057"/>
    </source>
</evidence>
<feature type="compositionally biased region" description="Low complexity" evidence="3">
    <location>
        <begin position="736"/>
        <end position="767"/>
    </location>
</feature>
<dbReference type="Pfam" id="PF00169">
    <property type="entry name" value="PH"/>
    <property type="match status" value="2"/>
</dbReference>
<dbReference type="Gene3D" id="3.10.20.90">
    <property type="entry name" value="Phosphatidylinositol 3-kinase Catalytic Subunit, Chain A, domain 1"/>
    <property type="match status" value="1"/>
</dbReference>
<evidence type="ECO:0000259" key="4">
    <source>
        <dbReference type="PROSITE" id="PS50003"/>
    </source>
</evidence>
<evidence type="ECO:0000256" key="1">
    <source>
        <dbReference type="ARBA" id="ARBA00022737"/>
    </source>
</evidence>
<dbReference type="InterPro" id="IPR019749">
    <property type="entry name" value="Band_41_domain"/>
</dbReference>
<dbReference type="Gene3D" id="2.30.29.30">
    <property type="entry name" value="Pleckstrin-homology domain (PH domain)/Phosphotyrosine-binding domain (PTB)"/>
    <property type="match status" value="3"/>
</dbReference>
<dbReference type="InterPro" id="IPR035963">
    <property type="entry name" value="FERM_2"/>
</dbReference>
<dbReference type="InterPro" id="IPR019748">
    <property type="entry name" value="FERM_central"/>
</dbReference>
<feature type="region of interest" description="Disordered" evidence="3">
    <location>
        <begin position="620"/>
        <end position="687"/>
    </location>
</feature>
<feature type="region of interest" description="Disordered" evidence="3">
    <location>
        <begin position="1668"/>
        <end position="1724"/>
    </location>
</feature>
<keyword evidence="7" id="KW-1185">Reference proteome</keyword>
<name>A0A6P8KMI3_DROMA</name>
<dbReference type="InterPro" id="IPR014352">
    <property type="entry name" value="FERM/acyl-CoA-bd_prot_sf"/>
</dbReference>
<dbReference type="RefSeq" id="XP_033168387.1">
    <property type="nucleotide sequence ID" value="XM_033312496.1"/>
</dbReference>
<dbReference type="SMART" id="SM00233">
    <property type="entry name" value="PH"/>
    <property type="match status" value="2"/>
</dbReference>
<feature type="compositionally biased region" description="Low complexity" evidence="3">
    <location>
        <begin position="623"/>
        <end position="632"/>
    </location>
</feature>
<dbReference type="CDD" id="cd17094">
    <property type="entry name" value="FERM_F1_Max1_like"/>
    <property type="match status" value="1"/>
</dbReference>
<feature type="compositionally biased region" description="Low complexity" evidence="3">
    <location>
        <begin position="1668"/>
        <end position="1685"/>
    </location>
</feature>
<feature type="region of interest" description="Disordered" evidence="3">
    <location>
        <begin position="225"/>
        <end position="253"/>
    </location>
</feature>
<feature type="domain" description="PH" evidence="4">
    <location>
        <begin position="931"/>
        <end position="1038"/>
    </location>
</feature>
<dbReference type="CDD" id="cd13282">
    <property type="entry name" value="PH1_PLEKHH1_PLEKHH2"/>
    <property type="match status" value="1"/>
</dbReference>
<dbReference type="PANTHER" id="PTHR22903">
    <property type="entry name" value="PLEKHH PROTEIN"/>
    <property type="match status" value="1"/>
</dbReference>
<feature type="compositionally biased region" description="Basic and acidic residues" evidence="3">
    <location>
        <begin position="536"/>
        <end position="548"/>
    </location>
</feature>
<dbReference type="CDD" id="cd14473">
    <property type="entry name" value="FERM_B-lobe"/>
    <property type="match status" value="1"/>
</dbReference>
<feature type="compositionally biased region" description="Polar residues" evidence="3">
    <location>
        <begin position="453"/>
        <end position="463"/>
    </location>
</feature>
<dbReference type="Pfam" id="PF00373">
    <property type="entry name" value="FERM_M"/>
    <property type="match status" value="1"/>
</dbReference>
<dbReference type="GO" id="GO:0005856">
    <property type="term" value="C:cytoskeleton"/>
    <property type="evidence" value="ECO:0007669"/>
    <property type="project" value="InterPro"/>
</dbReference>
<dbReference type="GO" id="GO:0071944">
    <property type="term" value="C:cell periphery"/>
    <property type="evidence" value="ECO:0007669"/>
    <property type="project" value="UniProtKB-ARBA"/>
</dbReference>
<dbReference type="SUPFAM" id="SSF50729">
    <property type="entry name" value="PH domain-like"/>
    <property type="match status" value="2"/>
</dbReference>
<dbReference type="SMART" id="SM00295">
    <property type="entry name" value="B41"/>
    <property type="match status" value="1"/>
</dbReference>
<feature type="region of interest" description="Disordered" evidence="3">
    <location>
        <begin position="519"/>
        <end position="548"/>
    </location>
</feature>
<dbReference type="InterPro" id="IPR000857">
    <property type="entry name" value="MyTH4_dom"/>
</dbReference>
<dbReference type="GeneID" id="117146349"/>
<proteinExistence type="predicted"/>
<dbReference type="SUPFAM" id="SSF47031">
    <property type="entry name" value="Second domain of FERM"/>
    <property type="match status" value="1"/>
</dbReference>
<dbReference type="InterPro" id="IPR001849">
    <property type="entry name" value="PH_domain"/>
</dbReference>
<dbReference type="Proteomes" id="UP000515162">
    <property type="component" value="Chromosome X"/>
</dbReference>
<evidence type="ECO:0000256" key="3">
    <source>
        <dbReference type="SAM" id="MobiDB-lite"/>
    </source>
</evidence>
<keyword evidence="1" id="KW-0677">Repeat</keyword>
<protein>
    <submittedName>
        <fullName evidence="8">Uncharacterized protein CG43867 isoform X8</fullName>
    </submittedName>
</protein>
<dbReference type="PROSITE" id="PS50057">
    <property type="entry name" value="FERM_3"/>
    <property type="match status" value="1"/>
</dbReference>
<evidence type="ECO:0000313" key="8">
    <source>
        <dbReference type="RefSeq" id="XP_033168387.1"/>
    </source>
</evidence>
<feature type="domain" description="MyTH4" evidence="6">
    <location>
        <begin position="1073"/>
        <end position="1282"/>
    </location>
</feature>
<gene>
    <name evidence="8" type="primary">LOC117146349</name>
</gene>
<accession>A0A6P8KMI3</accession>
<dbReference type="InterPro" id="IPR038185">
    <property type="entry name" value="MyTH4_dom_sf"/>
</dbReference>
<evidence type="ECO:0000313" key="7">
    <source>
        <dbReference type="Proteomes" id="UP000515162"/>
    </source>
</evidence>
<dbReference type="Gene3D" id="1.20.80.10">
    <property type="match status" value="1"/>
</dbReference>
<dbReference type="FunFam" id="2.30.29.30:FF:000286">
    <property type="entry name" value="PH-protein kinase domain containing protein"/>
    <property type="match status" value="1"/>
</dbReference>
<feature type="region of interest" description="Disordered" evidence="3">
    <location>
        <begin position="453"/>
        <end position="497"/>
    </location>
</feature>
<feature type="compositionally biased region" description="Low complexity" evidence="3">
    <location>
        <begin position="91"/>
        <end position="132"/>
    </location>
</feature>
<feature type="region of interest" description="Disordered" evidence="3">
    <location>
        <begin position="570"/>
        <end position="601"/>
    </location>
</feature>
<dbReference type="GO" id="GO:0009887">
    <property type="term" value="P:animal organ morphogenesis"/>
    <property type="evidence" value="ECO:0007669"/>
    <property type="project" value="UniProtKB-ARBA"/>
</dbReference>
<feature type="compositionally biased region" description="Gly residues" evidence="3">
    <location>
        <begin position="655"/>
        <end position="667"/>
    </location>
</feature>
<dbReference type="PROSITE" id="PS51016">
    <property type="entry name" value="MYTH4"/>
    <property type="match status" value="1"/>
</dbReference>
<feature type="compositionally biased region" description="Basic and acidic residues" evidence="3">
    <location>
        <begin position="294"/>
        <end position="305"/>
    </location>
</feature>
<feature type="region of interest" description="Disordered" evidence="3">
    <location>
        <begin position="1617"/>
        <end position="1652"/>
    </location>
</feature>